<evidence type="ECO:0000256" key="1">
    <source>
        <dbReference type="ARBA" id="ARBA00001954"/>
    </source>
</evidence>
<dbReference type="PANTHER" id="PTHR20883:SF48">
    <property type="entry name" value="ECTOINE DIOXYGENASE"/>
    <property type="match status" value="1"/>
</dbReference>
<dbReference type="GO" id="GO:0016706">
    <property type="term" value="F:2-oxoglutarate-dependent dioxygenase activity"/>
    <property type="evidence" value="ECO:0007669"/>
    <property type="project" value="UniProtKB-ARBA"/>
</dbReference>
<dbReference type="Pfam" id="PF05721">
    <property type="entry name" value="PhyH"/>
    <property type="match status" value="1"/>
</dbReference>
<name>A0A8F9TWG5_9BACT</name>
<dbReference type="PANTHER" id="PTHR20883">
    <property type="entry name" value="PHYTANOYL-COA DIOXYGENASE DOMAIN CONTAINING 1"/>
    <property type="match status" value="1"/>
</dbReference>
<proteinExistence type="predicted"/>
<gene>
    <name evidence="2" type="ORF">K0B96_00190</name>
</gene>
<accession>A0A8F9TWG5</accession>
<dbReference type="Proteomes" id="UP000825051">
    <property type="component" value="Chromosome"/>
</dbReference>
<dbReference type="Gene3D" id="2.60.120.620">
    <property type="entry name" value="q2cbj1_9rhob like domain"/>
    <property type="match status" value="1"/>
</dbReference>
<dbReference type="KEGG" id="ole:K0B96_00190"/>
<keyword evidence="2" id="KW-0560">Oxidoreductase</keyword>
<keyword evidence="3" id="KW-1185">Reference proteome</keyword>
<dbReference type="RefSeq" id="WP_220162424.1">
    <property type="nucleotide sequence ID" value="NZ_CP080507.1"/>
</dbReference>
<dbReference type="InterPro" id="IPR008775">
    <property type="entry name" value="Phytyl_CoA_dOase-like"/>
</dbReference>
<dbReference type="EMBL" id="CP080507">
    <property type="protein sequence ID" value="QYM79069.1"/>
    <property type="molecule type" value="Genomic_DNA"/>
</dbReference>
<organism evidence="2 3">
    <name type="scientific">Horticoccus luteus</name>
    <dbReference type="NCBI Taxonomy" id="2862869"/>
    <lineage>
        <taxon>Bacteria</taxon>
        <taxon>Pseudomonadati</taxon>
        <taxon>Verrucomicrobiota</taxon>
        <taxon>Opitutia</taxon>
        <taxon>Opitutales</taxon>
        <taxon>Opitutaceae</taxon>
        <taxon>Horticoccus</taxon>
    </lineage>
</organism>
<evidence type="ECO:0000313" key="3">
    <source>
        <dbReference type="Proteomes" id="UP000825051"/>
    </source>
</evidence>
<dbReference type="AlphaFoldDB" id="A0A8F9TWG5"/>
<sequence>MLPERPDAAMIERYREDGYLAFASALTAEEVAEASDGINQLVRKYAFNDALTEHVGGGDREGSYGKAIKNGRGMLFKSRTSDFHFQVEGGYEARADRLDELADNIRKFQSYDMELPIYDYLAHRHPKLRALLGAVLGEDYAAYSSMALCKPAGGGAEKPWHQDLAYFAVNRFDGVAGVWIALDRAIVANGCMHVIPGGHRRGPRKHEWSRVDCEITTAEIDPAEAVAIELPPGGVLLFDGLLPHETPANQSPLRRRALQFHYRSAATQVVPREEYQKKFTGPEGIFIGCDYSKLATKE</sequence>
<dbReference type="SUPFAM" id="SSF51197">
    <property type="entry name" value="Clavaminate synthase-like"/>
    <property type="match status" value="1"/>
</dbReference>
<evidence type="ECO:0000313" key="2">
    <source>
        <dbReference type="EMBL" id="QYM79069.1"/>
    </source>
</evidence>
<protein>
    <submittedName>
        <fullName evidence="2">Phytanoyl-CoA dioxygenase family protein</fullName>
    </submittedName>
</protein>
<comment type="cofactor">
    <cofactor evidence="1">
        <name>Fe(2+)</name>
        <dbReference type="ChEBI" id="CHEBI:29033"/>
    </cofactor>
</comment>
<dbReference type="GO" id="GO:0005506">
    <property type="term" value="F:iron ion binding"/>
    <property type="evidence" value="ECO:0007669"/>
    <property type="project" value="UniProtKB-ARBA"/>
</dbReference>
<reference evidence="2" key="1">
    <citation type="submission" date="2021-08" db="EMBL/GenBank/DDBJ databases">
        <title>Genome of a novel bacterium of the phylum Verrucomicrobia, Oleiharenicola sp. KSB-15.</title>
        <authorList>
            <person name="Chung J.-H."/>
            <person name="Ahn J.-H."/>
            <person name="Yoon Y."/>
            <person name="Kim D.-Y."/>
            <person name="An S.-H."/>
            <person name="Park I."/>
            <person name="Yeon J."/>
        </authorList>
    </citation>
    <scope>NUCLEOTIDE SEQUENCE</scope>
    <source>
        <strain evidence="2">KSB-15</strain>
    </source>
</reference>
<keyword evidence="2" id="KW-0223">Dioxygenase</keyword>